<evidence type="ECO:0000259" key="1">
    <source>
        <dbReference type="Pfam" id="PF13649"/>
    </source>
</evidence>
<dbReference type="GO" id="GO:0008168">
    <property type="term" value="F:methyltransferase activity"/>
    <property type="evidence" value="ECO:0007669"/>
    <property type="project" value="TreeGrafter"/>
</dbReference>
<dbReference type="Gene3D" id="3.40.50.150">
    <property type="entry name" value="Vaccinia Virus protein VP39"/>
    <property type="match status" value="1"/>
</dbReference>
<dbReference type="InterPro" id="IPR050508">
    <property type="entry name" value="Methyltransf_Superfamily"/>
</dbReference>
<sequence length="215" mass="23230">MPVTTNTGGNSFLERVYNVSDPEELKHLYDEWADTYDSGVLDPTQDYVAPTFVAQAVVASYGNIENAKILDAGCGTGLSGLPLHKAGARNIDGVDLSEGMLKEARKLGIYTDLATADLSKPIEKPDGSYDIVVCVGTLTHGHVGPRPALQEMARITKQGGVMVSTILDDIWEEHGFAAEVDRLKSEVLVEVVSNESKDYRPGAKVTAKILVLRKK</sequence>
<evidence type="ECO:0000313" key="2">
    <source>
        <dbReference type="EMBL" id="SMQ51320.1"/>
    </source>
</evidence>
<dbReference type="CDD" id="cd02440">
    <property type="entry name" value="AdoMet_MTases"/>
    <property type="match status" value="1"/>
</dbReference>
<dbReference type="InterPro" id="IPR041698">
    <property type="entry name" value="Methyltransf_25"/>
</dbReference>
<dbReference type="SUPFAM" id="SSF53335">
    <property type="entry name" value="S-adenosyl-L-methionine-dependent methyltransferases"/>
    <property type="match status" value="1"/>
</dbReference>
<dbReference type="PANTHER" id="PTHR42912">
    <property type="entry name" value="METHYLTRANSFERASE"/>
    <property type="match status" value="1"/>
</dbReference>
<dbReference type="AlphaFoldDB" id="A0A1X7RVQ2"/>
<organism evidence="2 3">
    <name type="scientific">Zymoseptoria tritici (strain ST99CH_3D7)</name>
    <dbReference type="NCBI Taxonomy" id="1276538"/>
    <lineage>
        <taxon>Eukaryota</taxon>
        <taxon>Fungi</taxon>
        <taxon>Dikarya</taxon>
        <taxon>Ascomycota</taxon>
        <taxon>Pezizomycotina</taxon>
        <taxon>Dothideomycetes</taxon>
        <taxon>Dothideomycetidae</taxon>
        <taxon>Mycosphaerellales</taxon>
        <taxon>Mycosphaerellaceae</taxon>
        <taxon>Zymoseptoria</taxon>
    </lineage>
</organism>
<protein>
    <recommendedName>
        <fullName evidence="1">Methyltransferase domain-containing protein</fullName>
    </recommendedName>
</protein>
<gene>
    <name evidence="2" type="ORF">ZT3D7_G6473</name>
</gene>
<dbReference type="STRING" id="1276538.A0A1X7RVQ2"/>
<reference evidence="2 3" key="1">
    <citation type="submission" date="2016-06" db="EMBL/GenBank/DDBJ databases">
        <authorList>
            <person name="Kjaerup R.B."/>
            <person name="Dalgaard T.S."/>
            <person name="Juul-Madsen H.R."/>
        </authorList>
    </citation>
    <scope>NUCLEOTIDE SEQUENCE [LARGE SCALE GENOMIC DNA]</scope>
</reference>
<feature type="domain" description="Methyltransferase" evidence="1">
    <location>
        <begin position="69"/>
        <end position="160"/>
    </location>
</feature>
<accession>A0A1X7RVQ2</accession>
<dbReference type="Pfam" id="PF13649">
    <property type="entry name" value="Methyltransf_25"/>
    <property type="match status" value="1"/>
</dbReference>
<dbReference type="InterPro" id="IPR029063">
    <property type="entry name" value="SAM-dependent_MTases_sf"/>
</dbReference>
<dbReference type="EMBL" id="LT853696">
    <property type="protein sequence ID" value="SMQ51320.1"/>
    <property type="molecule type" value="Genomic_DNA"/>
</dbReference>
<dbReference type="Proteomes" id="UP000215127">
    <property type="component" value="Chromosome 5"/>
</dbReference>
<evidence type="ECO:0000313" key="3">
    <source>
        <dbReference type="Proteomes" id="UP000215127"/>
    </source>
</evidence>
<name>A0A1X7RVQ2_ZYMT9</name>
<keyword evidence="3" id="KW-1185">Reference proteome</keyword>
<proteinExistence type="predicted"/>